<organism evidence="2 3">
    <name type="scientific">Ophiophagus hannah</name>
    <name type="common">King cobra</name>
    <name type="synonym">Naja hannah</name>
    <dbReference type="NCBI Taxonomy" id="8665"/>
    <lineage>
        <taxon>Eukaryota</taxon>
        <taxon>Metazoa</taxon>
        <taxon>Chordata</taxon>
        <taxon>Craniata</taxon>
        <taxon>Vertebrata</taxon>
        <taxon>Euteleostomi</taxon>
        <taxon>Lepidosauria</taxon>
        <taxon>Squamata</taxon>
        <taxon>Bifurcata</taxon>
        <taxon>Unidentata</taxon>
        <taxon>Episquamata</taxon>
        <taxon>Toxicofera</taxon>
        <taxon>Serpentes</taxon>
        <taxon>Colubroidea</taxon>
        <taxon>Elapidae</taxon>
        <taxon>Elapinae</taxon>
        <taxon>Ophiophagus</taxon>
    </lineage>
</organism>
<dbReference type="AlphaFoldDB" id="V8P363"/>
<comment type="caution">
    <text evidence="2">The sequence shown here is derived from an EMBL/GenBank/DDBJ whole genome shotgun (WGS) entry which is preliminary data.</text>
</comment>
<dbReference type="Proteomes" id="UP000018936">
    <property type="component" value="Unassembled WGS sequence"/>
</dbReference>
<sequence>MAAFKCKEREEGTGTLEGQSPAKRLETASILPYFKLQDISKAGGELELPKVCRGITLDGETLSPKESIIRTPSASKMLVSTLKLTVGLQWPSNQCLQVAGDDGCCSPRVPDSQLKRASRRREGGREGGRKRGREEERREEEREEKREGRKEGRKEGKERREGGKEGRKEKR</sequence>
<evidence type="ECO:0000313" key="2">
    <source>
        <dbReference type="EMBL" id="ETE68443.1"/>
    </source>
</evidence>
<reference evidence="2 3" key="1">
    <citation type="journal article" date="2013" name="Proc. Natl. Acad. Sci. U.S.A.">
        <title>The king cobra genome reveals dynamic gene evolution and adaptation in the snake venom system.</title>
        <authorList>
            <person name="Vonk F.J."/>
            <person name="Casewell N.R."/>
            <person name="Henkel C.V."/>
            <person name="Heimberg A.M."/>
            <person name="Jansen H.J."/>
            <person name="McCleary R.J."/>
            <person name="Kerkkamp H.M."/>
            <person name="Vos R.A."/>
            <person name="Guerreiro I."/>
            <person name="Calvete J.J."/>
            <person name="Wuster W."/>
            <person name="Woods A.E."/>
            <person name="Logan J.M."/>
            <person name="Harrison R.A."/>
            <person name="Castoe T.A."/>
            <person name="de Koning A.P."/>
            <person name="Pollock D.D."/>
            <person name="Yandell M."/>
            <person name="Calderon D."/>
            <person name="Renjifo C."/>
            <person name="Currier R.B."/>
            <person name="Salgado D."/>
            <person name="Pla D."/>
            <person name="Sanz L."/>
            <person name="Hyder A.S."/>
            <person name="Ribeiro J.M."/>
            <person name="Arntzen J.W."/>
            <person name="van den Thillart G.E."/>
            <person name="Boetzer M."/>
            <person name="Pirovano W."/>
            <person name="Dirks R.P."/>
            <person name="Spaink H.P."/>
            <person name="Duboule D."/>
            <person name="McGlinn E."/>
            <person name="Kini R.M."/>
            <person name="Richardson M.K."/>
        </authorList>
    </citation>
    <scope>NUCLEOTIDE SEQUENCE</scope>
    <source>
        <tissue evidence="2">Blood</tissue>
    </source>
</reference>
<name>V8P363_OPHHA</name>
<feature type="compositionally biased region" description="Basic and acidic residues" evidence="1">
    <location>
        <begin position="1"/>
        <end position="12"/>
    </location>
</feature>
<evidence type="ECO:0000256" key="1">
    <source>
        <dbReference type="SAM" id="MobiDB-lite"/>
    </source>
</evidence>
<gene>
    <name evidence="2" type="primary">Srst</name>
    <name evidence="2" type="ORF">L345_05759</name>
</gene>
<keyword evidence="3" id="KW-1185">Reference proteome</keyword>
<protein>
    <submittedName>
        <fullName evidence="2">Octapeptide-repeat protein T2</fullName>
    </submittedName>
</protein>
<dbReference type="EMBL" id="AZIM01001015">
    <property type="protein sequence ID" value="ETE68443.1"/>
    <property type="molecule type" value="Genomic_DNA"/>
</dbReference>
<feature type="non-terminal residue" evidence="2">
    <location>
        <position position="1"/>
    </location>
</feature>
<evidence type="ECO:0000313" key="3">
    <source>
        <dbReference type="Proteomes" id="UP000018936"/>
    </source>
</evidence>
<accession>V8P363</accession>
<proteinExistence type="predicted"/>
<feature type="region of interest" description="Disordered" evidence="1">
    <location>
        <begin position="101"/>
        <end position="171"/>
    </location>
</feature>
<feature type="compositionally biased region" description="Basic and acidic residues" evidence="1">
    <location>
        <begin position="120"/>
        <end position="171"/>
    </location>
</feature>
<feature type="region of interest" description="Disordered" evidence="1">
    <location>
        <begin position="1"/>
        <end position="20"/>
    </location>
</feature>